<proteinExistence type="predicted"/>
<sequence>MNLESKQPDYKRIYSDILDKMFPDKKEQCRDILNKKNISHLDVIQINTMIFGTVSSDISDFNQKHRFYNKSTILQILDYQKKNRLNNSQLARHFKLSRNTVTKWKKRFIV</sequence>
<evidence type="ECO:0008006" key="3">
    <source>
        <dbReference type="Google" id="ProtNLM"/>
    </source>
</evidence>
<evidence type="ECO:0000313" key="1">
    <source>
        <dbReference type="EMBL" id="SDQ04069.1"/>
    </source>
</evidence>
<dbReference type="STRING" id="311333.SAMN05421664_0031"/>
<dbReference type="Proteomes" id="UP000199627">
    <property type="component" value="Unassembled WGS sequence"/>
</dbReference>
<evidence type="ECO:0000313" key="2">
    <source>
        <dbReference type="Proteomes" id="UP000199627"/>
    </source>
</evidence>
<protein>
    <recommendedName>
        <fullName evidence="3">Helix-turn-helix domain-containing protein</fullName>
    </recommendedName>
</protein>
<reference evidence="2" key="1">
    <citation type="submission" date="2016-10" db="EMBL/GenBank/DDBJ databases">
        <authorList>
            <person name="Varghese N."/>
            <person name="Submissions S."/>
        </authorList>
    </citation>
    <scope>NUCLEOTIDE SEQUENCE [LARGE SCALE GENOMIC DNA]</scope>
    <source>
        <strain evidence="2">DSM 17072</strain>
    </source>
</reference>
<dbReference type="SUPFAM" id="SSF48295">
    <property type="entry name" value="TrpR-like"/>
    <property type="match status" value="1"/>
</dbReference>
<dbReference type="OrthoDB" id="1260127at2"/>
<dbReference type="EMBL" id="FNKL01000001">
    <property type="protein sequence ID" value="SDQ04069.1"/>
    <property type="molecule type" value="Genomic_DNA"/>
</dbReference>
<dbReference type="AlphaFoldDB" id="A0A1H0XMM4"/>
<name>A0A1H0XMM4_9FLAO</name>
<gene>
    <name evidence="1" type="ORF">SAMN05421664_0031</name>
</gene>
<dbReference type="InterPro" id="IPR010921">
    <property type="entry name" value="Trp_repressor/repl_initiator"/>
</dbReference>
<keyword evidence="2" id="KW-1185">Reference proteome</keyword>
<dbReference type="RefSeq" id="WP_089752491.1">
    <property type="nucleotide sequence ID" value="NZ_FNKL01000001.1"/>
</dbReference>
<dbReference type="GO" id="GO:0043565">
    <property type="term" value="F:sequence-specific DNA binding"/>
    <property type="evidence" value="ECO:0007669"/>
    <property type="project" value="InterPro"/>
</dbReference>
<accession>A0A1H0XMM4</accession>
<organism evidence="1 2">
    <name type="scientific">Chryseobacterium soldanellicola</name>
    <dbReference type="NCBI Taxonomy" id="311333"/>
    <lineage>
        <taxon>Bacteria</taxon>
        <taxon>Pseudomonadati</taxon>
        <taxon>Bacteroidota</taxon>
        <taxon>Flavobacteriia</taxon>
        <taxon>Flavobacteriales</taxon>
        <taxon>Weeksellaceae</taxon>
        <taxon>Chryseobacterium group</taxon>
        <taxon>Chryseobacterium</taxon>
    </lineage>
</organism>